<evidence type="ECO:0000256" key="5">
    <source>
        <dbReference type="ARBA" id="ARBA00023014"/>
    </source>
</evidence>
<dbReference type="PRINTS" id="PR00103">
    <property type="entry name" value="CAMPKINASE"/>
</dbReference>
<feature type="domain" description="Cyclic nucleotide-binding" evidence="7">
    <location>
        <begin position="170"/>
        <end position="210"/>
    </location>
</feature>
<dbReference type="Gene3D" id="3.30.70.20">
    <property type="match status" value="2"/>
</dbReference>
<keyword evidence="4" id="KW-0408">Iron</keyword>
<dbReference type="RefSeq" id="WP_149499508.1">
    <property type="nucleotide sequence ID" value="NZ_JASZZN010000018.1"/>
</dbReference>
<dbReference type="PROSITE" id="PS50042">
    <property type="entry name" value="CNMP_BINDING_3"/>
    <property type="match status" value="3"/>
</dbReference>
<evidence type="ECO:0000256" key="6">
    <source>
        <dbReference type="SAM" id="MobiDB-lite"/>
    </source>
</evidence>
<protein>
    <submittedName>
        <fullName evidence="9">4Fe-4S dicluster domain-containing protein</fullName>
    </submittedName>
</protein>
<dbReference type="CDD" id="cd16367">
    <property type="entry name" value="DMSOR_beta_like"/>
    <property type="match status" value="1"/>
</dbReference>
<name>A0ABT7PNB4_9BACT</name>
<dbReference type="CDD" id="cd00038">
    <property type="entry name" value="CAP_ED"/>
    <property type="match status" value="2"/>
</dbReference>
<evidence type="ECO:0000256" key="3">
    <source>
        <dbReference type="ARBA" id="ARBA00022737"/>
    </source>
</evidence>
<gene>
    <name evidence="9" type="ORF">QTN89_21300</name>
</gene>
<evidence type="ECO:0000256" key="1">
    <source>
        <dbReference type="ARBA" id="ARBA00022485"/>
    </source>
</evidence>
<evidence type="ECO:0000313" key="10">
    <source>
        <dbReference type="Proteomes" id="UP001239462"/>
    </source>
</evidence>
<dbReference type="InterPro" id="IPR017896">
    <property type="entry name" value="4Fe4S_Fe-S-bd"/>
</dbReference>
<keyword evidence="10" id="KW-1185">Reference proteome</keyword>
<feature type="domain" description="4Fe-4S ferredoxin-type" evidence="8">
    <location>
        <begin position="445"/>
        <end position="473"/>
    </location>
</feature>
<dbReference type="Proteomes" id="UP001239462">
    <property type="component" value="Unassembled WGS sequence"/>
</dbReference>
<dbReference type="PANTHER" id="PTHR42859">
    <property type="entry name" value="OXIDOREDUCTASE"/>
    <property type="match status" value="1"/>
</dbReference>
<feature type="domain" description="Cyclic nucleotide-binding" evidence="7">
    <location>
        <begin position="238"/>
        <end position="341"/>
    </location>
</feature>
<dbReference type="SUPFAM" id="SSF54862">
    <property type="entry name" value="4Fe-4S ferredoxins"/>
    <property type="match status" value="1"/>
</dbReference>
<dbReference type="InterPro" id="IPR050294">
    <property type="entry name" value="RnfB_subfamily"/>
</dbReference>
<sequence>MDQSQTIAVQRPNRWDEPLDSAMSDADVAWLRTRSPFSKMDRAAFPKATPLDGILRYDCRLHRVEPGEIIVREGDYGNSAFLVITGTVRAMIDSLPEKQLGREATRMIDWVEALKRYLGRSPFRESRTAEQVSLNANDDRSRLIRDIDDRQAVFLQDTDAIFDRYDNVALGAGELFGEVAAMYRSPRSASVIAETEAALLEIRWQGLRVLRRDRQFADTLETHYRKHWLPLHLREIPLLRFLPDENLAKVIEATQLRSYGRLEWNADYKKTRKLPANEQIAKEPLVLDQGQFPTELIVVRSGFGRMCIRHGAGHQTTAYLGKGHFFGLEEMTYNAFRPESMPPIPYQHSLHAVGFLDALAIPVETFATEILPHVRKSELPEVARHLIGSSSASPKERRRSGRRETQSESEVATNHQDVSHAAGASFDSTSLLEFVVQNRFNNGRDAMVIDLHRCTRCDDCVRACADVHDNNPRFVRQGAVHDRLQIVQACMHCTDPVCMIGCPTGAIARDMNTGVVSIHDSICVGCGVCSAACPYENIAMVEVNDKKGRAYVDQKTGRPIKKATKCDQCSGLPTGPACVAACAHDAIARIDLSESAPLTEWLEKRS</sequence>
<proteinExistence type="predicted"/>
<evidence type="ECO:0000256" key="2">
    <source>
        <dbReference type="ARBA" id="ARBA00022723"/>
    </source>
</evidence>
<reference evidence="9 10" key="1">
    <citation type="submission" date="2023-06" db="EMBL/GenBank/DDBJ databases">
        <title>Roseiconus lacunae JC819 isolated from Gulf of Mannar region, Tamil Nadu.</title>
        <authorList>
            <person name="Pk S."/>
            <person name="Ch S."/>
            <person name="Ch V.R."/>
        </authorList>
    </citation>
    <scope>NUCLEOTIDE SEQUENCE [LARGE SCALE GENOMIC DNA]</scope>
    <source>
        <strain evidence="9 10">JC819</strain>
    </source>
</reference>
<evidence type="ECO:0000259" key="7">
    <source>
        <dbReference type="PROSITE" id="PS50042"/>
    </source>
</evidence>
<dbReference type="PANTHER" id="PTHR42859:SF17">
    <property type="entry name" value="ELECTRON TRANSPORT PROTEIN HYDN-RELATED"/>
    <property type="match status" value="1"/>
</dbReference>
<keyword evidence="5" id="KW-0411">Iron-sulfur</keyword>
<feature type="region of interest" description="Disordered" evidence="6">
    <location>
        <begin position="385"/>
        <end position="419"/>
    </location>
</feature>
<comment type="caution">
    <text evidence="9">The sequence shown here is derived from an EMBL/GenBank/DDBJ whole genome shotgun (WGS) entry which is preliminary data.</text>
</comment>
<keyword evidence="3" id="KW-0677">Repeat</keyword>
<keyword evidence="2" id="KW-0479">Metal-binding</keyword>
<feature type="domain" description="Cyclic nucleotide-binding" evidence="7">
    <location>
        <begin position="57"/>
        <end position="89"/>
    </location>
</feature>
<evidence type="ECO:0000259" key="8">
    <source>
        <dbReference type="PROSITE" id="PS51379"/>
    </source>
</evidence>
<dbReference type="SUPFAM" id="SSF51206">
    <property type="entry name" value="cAMP-binding domain-like"/>
    <property type="match status" value="2"/>
</dbReference>
<dbReference type="PROSITE" id="PS51379">
    <property type="entry name" value="4FE4S_FER_2"/>
    <property type="match status" value="2"/>
</dbReference>
<feature type="domain" description="4Fe-4S ferredoxin-type" evidence="8">
    <location>
        <begin position="514"/>
        <end position="543"/>
    </location>
</feature>
<dbReference type="InterPro" id="IPR014710">
    <property type="entry name" value="RmlC-like_jellyroll"/>
</dbReference>
<keyword evidence="1" id="KW-0004">4Fe-4S</keyword>
<dbReference type="InterPro" id="IPR000595">
    <property type="entry name" value="cNMP-bd_dom"/>
</dbReference>
<evidence type="ECO:0000313" key="9">
    <source>
        <dbReference type="EMBL" id="MDM4017998.1"/>
    </source>
</evidence>
<organism evidence="9 10">
    <name type="scientific">Roseiconus lacunae</name>
    <dbReference type="NCBI Taxonomy" id="2605694"/>
    <lineage>
        <taxon>Bacteria</taxon>
        <taxon>Pseudomonadati</taxon>
        <taxon>Planctomycetota</taxon>
        <taxon>Planctomycetia</taxon>
        <taxon>Pirellulales</taxon>
        <taxon>Pirellulaceae</taxon>
        <taxon>Roseiconus</taxon>
    </lineage>
</organism>
<dbReference type="InterPro" id="IPR017900">
    <property type="entry name" value="4Fe4S_Fe_S_CS"/>
</dbReference>
<dbReference type="Pfam" id="PF13247">
    <property type="entry name" value="Fer4_11"/>
    <property type="match status" value="1"/>
</dbReference>
<accession>A0ABT7PNB4</accession>
<dbReference type="Gene3D" id="2.60.120.10">
    <property type="entry name" value="Jelly Rolls"/>
    <property type="match status" value="2"/>
</dbReference>
<dbReference type="EMBL" id="JASZZN010000018">
    <property type="protein sequence ID" value="MDM4017998.1"/>
    <property type="molecule type" value="Genomic_DNA"/>
</dbReference>
<dbReference type="InterPro" id="IPR018490">
    <property type="entry name" value="cNMP-bd_dom_sf"/>
</dbReference>
<evidence type="ECO:0000256" key="4">
    <source>
        <dbReference type="ARBA" id="ARBA00023004"/>
    </source>
</evidence>
<dbReference type="PROSITE" id="PS00198">
    <property type="entry name" value="4FE4S_FER_1"/>
    <property type="match status" value="1"/>
</dbReference>